<protein>
    <recommendedName>
        <fullName evidence="4">DUF5641 domain-containing protein</fullName>
    </recommendedName>
</protein>
<evidence type="ECO:0000313" key="3">
    <source>
        <dbReference type="WBParaSite" id="mrna-Wban_10922"/>
    </source>
</evidence>
<organism evidence="2 3">
    <name type="scientific">Wuchereria bancrofti</name>
    <dbReference type="NCBI Taxonomy" id="6293"/>
    <lineage>
        <taxon>Eukaryota</taxon>
        <taxon>Metazoa</taxon>
        <taxon>Ecdysozoa</taxon>
        <taxon>Nematoda</taxon>
        <taxon>Chromadorea</taxon>
        <taxon>Rhabditida</taxon>
        <taxon>Spirurina</taxon>
        <taxon>Spiruromorpha</taxon>
        <taxon>Filarioidea</taxon>
        <taxon>Onchocercidae</taxon>
        <taxon>Wuchereria</taxon>
    </lineage>
</organism>
<sequence>MTWKNIVPKAPWQGGIYKRLIGLTKNALKRAIGRKFLAERELVTPIAEVEGIFNTRPLTYVNVIIRPVDCILPNVSLHLPMIKNDDTQEEFIPHRLDTRKRLDIKINKDGEVRNIQVETSTGKLLDRPINILHLLEVNDEEIHLEPNKKKNMKIPNRTQRSSRNPLQCELEKEKYFFTMDMALCRILKPQKIVLHKTENISLWNVEQITRKCLYSEVRIFNAQIYENHVINKTFRSENCNFTNPSLTNGGILIDIVTKITNARSRRNTNLALACKSDSKIIEIKGGLISKFEIDKVNAVLEILAQNQRIINPNFKPQETTKFWDELSQEGEELSEQLEGEFEKTTAYLQAKLEQLFLHWKLIINGLIILVISIVLIAFKSNFTLIHPIFNLLCCRNPNLIRRLKLFQWKLYELLQNPWERTHQTSKLQFITNLTYYQITTFSGRECRKNGTLKLQSNPNILCQLFDQSITK</sequence>
<accession>A0AAF5Q5P4</accession>
<evidence type="ECO:0000313" key="2">
    <source>
        <dbReference type="Proteomes" id="UP000093561"/>
    </source>
</evidence>
<reference evidence="2" key="2">
    <citation type="journal article" date="2016" name="Mol. Ecol.">
        <title>Population genomics of the filarial nematode parasite Wuchereria bancrofti from mosquitoes.</title>
        <authorList>
            <person name="Small S.T."/>
            <person name="Reimer L.J."/>
            <person name="Tisch D.J."/>
            <person name="King C.L."/>
            <person name="Christensen B.M."/>
            <person name="Siba P.M."/>
            <person name="Kazura J.W."/>
            <person name="Serre D."/>
            <person name="Zimmerman P.A."/>
        </authorList>
    </citation>
    <scope>NUCLEOTIDE SEQUENCE</scope>
    <source>
        <strain evidence="2">pt0022</strain>
    </source>
</reference>
<keyword evidence="1" id="KW-0472">Membrane</keyword>
<dbReference type="AlphaFoldDB" id="A0AAF5Q5P4"/>
<dbReference type="Proteomes" id="UP000093561">
    <property type="component" value="Unassembled WGS sequence"/>
</dbReference>
<reference evidence="3" key="3">
    <citation type="submission" date="2024-02" db="UniProtKB">
        <authorList>
            <consortium name="WormBaseParasite"/>
        </authorList>
    </citation>
    <scope>IDENTIFICATION</scope>
    <source>
        <strain evidence="3">pt0022</strain>
    </source>
</reference>
<name>A0AAF5Q5P4_WUCBA</name>
<reference evidence="2" key="1">
    <citation type="submission" date="2015-03" db="EMBL/GenBank/DDBJ databases">
        <title>Wuchereria bancrofti Genome Sequencing Papua New Guinea Strain.</title>
        <authorList>
            <person name="Small S.T."/>
            <person name="Serre D."/>
            <person name="Zimmerman P.A."/>
        </authorList>
    </citation>
    <scope>NUCLEOTIDE SEQUENCE [LARGE SCALE GENOMIC DNA]</scope>
    <source>
        <strain evidence="2">pt0022</strain>
    </source>
</reference>
<dbReference type="WBParaSite" id="mrna-Wban_10922">
    <property type="protein sequence ID" value="mrna-Wban_10922"/>
    <property type="gene ID" value="Wban_10922"/>
</dbReference>
<proteinExistence type="predicted"/>
<evidence type="ECO:0008006" key="4">
    <source>
        <dbReference type="Google" id="ProtNLM"/>
    </source>
</evidence>
<keyword evidence="1" id="KW-1133">Transmembrane helix</keyword>
<feature type="transmembrane region" description="Helical" evidence="1">
    <location>
        <begin position="357"/>
        <end position="378"/>
    </location>
</feature>
<keyword evidence="1" id="KW-0812">Transmembrane</keyword>
<evidence type="ECO:0000256" key="1">
    <source>
        <dbReference type="SAM" id="Phobius"/>
    </source>
</evidence>